<name>A0ABU7GFS5_9SPHN</name>
<dbReference type="InterPro" id="IPR003715">
    <property type="entry name" value="Poly_export_N"/>
</dbReference>
<dbReference type="InterPro" id="IPR019554">
    <property type="entry name" value="Soluble_ligand-bd"/>
</dbReference>
<evidence type="ECO:0000259" key="3">
    <source>
        <dbReference type="Pfam" id="PF02563"/>
    </source>
</evidence>
<dbReference type="InterPro" id="IPR049712">
    <property type="entry name" value="Poly_export"/>
</dbReference>
<protein>
    <submittedName>
        <fullName evidence="5">Polysaccharide biosynthesis/export family protein</fullName>
    </submittedName>
</protein>
<proteinExistence type="predicted"/>
<reference evidence="5 6" key="1">
    <citation type="submission" date="2024-01" db="EMBL/GenBank/DDBJ databases">
        <title>The genome sequence of Erythrobacteraceae sp. strain 1XM1-14.</title>
        <authorList>
            <person name="Liu Y."/>
        </authorList>
    </citation>
    <scope>NUCLEOTIDE SEQUENCE [LARGE SCALE GENOMIC DNA]</scope>
    <source>
        <strain evidence="5 6">1XM1-14</strain>
    </source>
</reference>
<gene>
    <name evidence="5" type="ORF">VRS74_08335</name>
</gene>
<organism evidence="5 6">
    <name type="scientific">Altererythrobacter litoralis</name>
    <dbReference type="NCBI Taxonomy" id="3113904"/>
    <lineage>
        <taxon>Bacteria</taxon>
        <taxon>Pseudomonadati</taxon>
        <taxon>Pseudomonadota</taxon>
        <taxon>Alphaproteobacteria</taxon>
        <taxon>Sphingomonadales</taxon>
        <taxon>Erythrobacteraceae</taxon>
        <taxon>Altererythrobacter</taxon>
    </lineage>
</organism>
<comment type="caution">
    <text evidence="5">The sequence shown here is derived from an EMBL/GenBank/DDBJ whole genome shotgun (WGS) entry which is preliminary data.</text>
</comment>
<evidence type="ECO:0000256" key="2">
    <source>
        <dbReference type="SAM" id="SignalP"/>
    </source>
</evidence>
<dbReference type="Proteomes" id="UP001343492">
    <property type="component" value="Unassembled WGS sequence"/>
</dbReference>
<feature type="domain" description="Polysaccharide export protein N-terminal" evidence="3">
    <location>
        <begin position="53"/>
        <end position="129"/>
    </location>
</feature>
<dbReference type="Pfam" id="PF02563">
    <property type="entry name" value="Poly_export"/>
    <property type="match status" value="1"/>
</dbReference>
<evidence type="ECO:0000313" key="6">
    <source>
        <dbReference type="Proteomes" id="UP001343492"/>
    </source>
</evidence>
<keyword evidence="1 2" id="KW-0732">Signal</keyword>
<feature type="signal peptide" evidence="2">
    <location>
        <begin position="1"/>
        <end position="18"/>
    </location>
</feature>
<dbReference type="Pfam" id="PF10531">
    <property type="entry name" value="SLBB"/>
    <property type="match status" value="1"/>
</dbReference>
<dbReference type="PROSITE" id="PS51257">
    <property type="entry name" value="PROKAR_LIPOPROTEIN"/>
    <property type="match status" value="1"/>
</dbReference>
<dbReference type="RefSeq" id="WP_354144794.1">
    <property type="nucleotide sequence ID" value="NZ_JAZDQV010000007.1"/>
</dbReference>
<evidence type="ECO:0000256" key="1">
    <source>
        <dbReference type="ARBA" id="ARBA00022729"/>
    </source>
</evidence>
<keyword evidence="6" id="KW-1185">Reference proteome</keyword>
<dbReference type="Gene3D" id="3.30.1950.10">
    <property type="entry name" value="wza like domain"/>
    <property type="match status" value="1"/>
</dbReference>
<accession>A0ABU7GFS5</accession>
<sequence length="244" mass="26198">MKMDVLLRSTAAAATALALMGCASSSGTIGGAPGLEVVEGNSLPEPTVADLSANERAYRVGPFDVLNVDVFGSEELSKKEIQVDASGRITFPLIGTLEVAGKTPGEVGDLMAERFRGRFIKDPQVTVNLKEIFSQTVTISGEVKRAGVYPIVGKMTLMTAIASAEGWTEFSKKGEVVVLRTVEGQDYAALYDVRAIEKGQYKDPEIFASDVVIVGNSNSRRIFRDFLAATPLLAPIIILLDRNR</sequence>
<feature type="domain" description="Soluble ligand binding" evidence="4">
    <location>
        <begin position="137"/>
        <end position="181"/>
    </location>
</feature>
<evidence type="ECO:0000259" key="4">
    <source>
        <dbReference type="Pfam" id="PF10531"/>
    </source>
</evidence>
<feature type="chain" id="PRO_5045765761" evidence="2">
    <location>
        <begin position="19"/>
        <end position="244"/>
    </location>
</feature>
<dbReference type="PANTHER" id="PTHR33619:SF3">
    <property type="entry name" value="POLYSACCHARIDE EXPORT PROTEIN GFCE-RELATED"/>
    <property type="match status" value="1"/>
</dbReference>
<dbReference type="PANTHER" id="PTHR33619">
    <property type="entry name" value="POLYSACCHARIDE EXPORT PROTEIN GFCE-RELATED"/>
    <property type="match status" value="1"/>
</dbReference>
<evidence type="ECO:0000313" key="5">
    <source>
        <dbReference type="EMBL" id="MEE1877688.1"/>
    </source>
</evidence>
<dbReference type="EMBL" id="JAZDQV010000007">
    <property type="protein sequence ID" value="MEE1877688.1"/>
    <property type="molecule type" value="Genomic_DNA"/>
</dbReference>